<feature type="transmembrane region" description="Helical" evidence="8">
    <location>
        <begin position="360"/>
        <end position="382"/>
    </location>
</feature>
<dbReference type="SUPFAM" id="SSF82689">
    <property type="entry name" value="Mechanosensitive channel protein MscS (YggB), C-terminal domain"/>
    <property type="match status" value="1"/>
</dbReference>
<proteinExistence type="inferred from homology"/>
<dbReference type="Pfam" id="PF21082">
    <property type="entry name" value="MS_channel_3rd"/>
    <property type="match status" value="1"/>
</dbReference>
<gene>
    <name evidence="14" type="ORF">GCM10017083_05280</name>
</gene>
<dbReference type="SUPFAM" id="SSF50182">
    <property type="entry name" value="Sm-like ribonucleoproteins"/>
    <property type="match status" value="1"/>
</dbReference>
<dbReference type="GO" id="GO:0005886">
    <property type="term" value="C:plasma membrane"/>
    <property type="evidence" value="ECO:0007669"/>
    <property type="project" value="UniProtKB-SubCell"/>
</dbReference>
<name>A0A919CP60_9PROT</name>
<comment type="caution">
    <text evidence="14">The sequence shown here is derived from an EMBL/GenBank/DDBJ whole genome shotgun (WGS) entry which is preliminary data.</text>
</comment>
<dbReference type="InterPro" id="IPR010920">
    <property type="entry name" value="LSM_dom_sf"/>
</dbReference>
<dbReference type="Pfam" id="PF00924">
    <property type="entry name" value="MS_channel_2nd"/>
    <property type="match status" value="1"/>
</dbReference>
<evidence type="ECO:0000259" key="11">
    <source>
        <dbReference type="Pfam" id="PF21082"/>
    </source>
</evidence>
<dbReference type="Pfam" id="PF21088">
    <property type="entry name" value="MS_channel_1st"/>
    <property type="match status" value="1"/>
</dbReference>
<dbReference type="Gene3D" id="3.30.70.100">
    <property type="match status" value="1"/>
</dbReference>
<feature type="transmembrane region" description="Helical" evidence="8">
    <location>
        <begin position="257"/>
        <end position="279"/>
    </location>
</feature>
<feature type="transmembrane region" description="Helical" evidence="8">
    <location>
        <begin position="215"/>
        <end position="237"/>
    </location>
</feature>
<dbReference type="InterPro" id="IPR006685">
    <property type="entry name" value="MscS_channel_2nd"/>
</dbReference>
<keyword evidence="4 8" id="KW-0812">Transmembrane</keyword>
<feature type="domain" description="Mechanosensitive ion channel MscS C-terminal" evidence="11">
    <location>
        <begin position="621"/>
        <end position="707"/>
    </location>
</feature>
<reference evidence="14" key="2">
    <citation type="submission" date="2020-09" db="EMBL/GenBank/DDBJ databases">
        <authorList>
            <person name="Sun Q."/>
            <person name="Kim S."/>
        </authorList>
    </citation>
    <scope>NUCLEOTIDE SEQUENCE</scope>
    <source>
        <strain evidence="14">KCTC 42651</strain>
    </source>
</reference>
<dbReference type="InterPro" id="IPR011066">
    <property type="entry name" value="MscS_channel_C_sf"/>
</dbReference>
<evidence type="ECO:0000313" key="14">
    <source>
        <dbReference type="EMBL" id="GHD41184.1"/>
    </source>
</evidence>
<dbReference type="GO" id="GO:0008381">
    <property type="term" value="F:mechanosensitive monoatomic ion channel activity"/>
    <property type="evidence" value="ECO:0007669"/>
    <property type="project" value="InterPro"/>
</dbReference>
<keyword evidence="6 8" id="KW-0472">Membrane</keyword>
<feature type="transmembrane region" description="Helical" evidence="8">
    <location>
        <begin position="529"/>
        <end position="551"/>
    </location>
</feature>
<dbReference type="AlphaFoldDB" id="A0A919CP60"/>
<dbReference type="InterPro" id="IPR049278">
    <property type="entry name" value="MS_channel_C"/>
</dbReference>
<feature type="transmembrane region" description="Helical" evidence="8">
    <location>
        <begin position="457"/>
        <end position="474"/>
    </location>
</feature>
<feature type="transmembrane region" description="Helical" evidence="8">
    <location>
        <begin position="334"/>
        <end position="354"/>
    </location>
</feature>
<protein>
    <submittedName>
        <fullName evidence="14">Mechanosensitive ion channel protein MscS</fullName>
    </submittedName>
</protein>
<dbReference type="EMBL" id="BMZS01000001">
    <property type="protein sequence ID" value="GHD41184.1"/>
    <property type="molecule type" value="Genomic_DNA"/>
</dbReference>
<comment type="similarity">
    <text evidence="2">Belongs to the MscS (TC 1.A.23) family.</text>
</comment>
<dbReference type="PANTHER" id="PTHR30460:SF0">
    <property type="entry name" value="MODERATE CONDUCTANCE MECHANOSENSITIVE CHANNEL YBIO"/>
    <property type="match status" value="1"/>
</dbReference>
<evidence type="ECO:0000259" key="13">
    <source>
        <dbReference type="Pfam" id="PF25392"/>
    </source>
</evidence>
<evidence type="ECO:0000256" key="7">
    <source>
        <dbReference type="SAM" id="MobiDB-lite"/>
    </source>
</evidence>
<dbReference type="Pfam" id="PF25392">
    <property type="entry name" value="MS_channel_TM1"/>
    <property type="match status" value="1"/>
</dbReference>
<dbReference type="Proteomes" id="UP000630353">
    <property type="component" value="Unassembled WGS sequence"/>
</dbReference>
<organism evidence="14 15">
    <name type="scientific">Thalassobaculum fulvum</name>
    <dbReference type="NCBI Taxonomy" id="1633335"/>
    <lineage>
        <taxon>Bacteria</taxon>
        <taxon>Pseudomonadati</taxon>
        <taxon>Pseudomonadota</taxon>
        <taxon>Alphaproteobacteria</taxon>
        <taxon>Rhodospirillales</taxon>
        <taxon>Thalassobaculaceae</taxon>
        <taxon>Thalassobaculum</taxon>
    </lineage>
</organism>
<dbReference type="InterPro" id="IPR011014">
    <property type="entry name" value="MscS_channel_TM-2"/>
</dbReference>
<dbReference type="Gene3D" id="1.10.287.1260">
    <property type="match status" value="2"/>
</dbReference>
<feature type="region of interest" description="Disordered" evidence="7">
    <location>
        <begin position="741"/>
        <end position="783"/>
    </location>
</feature>
<comment type="subcellular location">
    <subcellularLocation>
        <location evidence="1">Cell membrane</location>
        <topology evidence="1">Multi-pass membrane protein</topology>
    </subcellularLocation>
</comment>
<feature type="transmembrane region" description="Helical" evidence="8">
    <location>
        <begin position="416"/>
        <end position="437"/>
    </location>
</feature>
<dbReference type="PANTHER" id="PTHR30460">
    <property type="entry name" value="MODERATE CONDUCTANCE MECHANOSENSITIVE CHANNEL YBIO"/>
    <property type="match status" value="1"/>
</dbReference>
<keyword evidence="15" id="KW-1185">Reference proteome</keyword>
<evidence type="ECO:0000256" key="8">
    <source>
        <dbReference type="SAM" id="Phobius"/>
    </source>
</evidence>
<feature type="transmembrane region" description="Helical" evidence="8">
    <location>
        <begin position="179"/>
        <end position="203"/>
    </location>
</feature>
<feature type="domain" description="Mechanosensitive ion channel transmembrane helices 2/3" evidence="12">
    <location>
        <begin position="508"/>
        <end position="548"/>
    </location>
</feature>
<dbReference type="InterPro" id="IPR049142">
    <property type="entry name" value="MS_channel_1st"/>
</dbReference>
<evidence type="ECO:0000313" key="15">
    <source>
        <dbReference type="Proteomes" id="UP000630353"/>
    </source>
</evidence>
<feature type="transmembrane region" description="Helical" evidence="8">
    <location>
        <begin position="291"/>
        <end position="309"/>
    </location>
</feature>
<feature type="transmembrane region" description="Helical" evidence="8">
    <location>
        <begin position="504"/>
        <end position="523"/>
    </location>
</feature>
<accession>A0A919CP60</accession>
<evidence type="ECO:0000256" key="1">
    <source>
        <dbReference type="ARBA" id="ARBA00004651"/>
    </source>
</evidence>
<dbReference type="InterPro" id="IPR057485">
    <property type="entry name" value="YbiO-like_TM1"/>
</dbReference>
<feature type="signal peptide" evidence="9">
    <location>
        <begin position="1"/>
        <end position="27"/>
    </location>
</feature>
<feature type="compositionally biased region" description="Basic and acidic residues" evidence="7">
    <location>
        <begin position="773"/>
        <end position="783"/>
    </location>
</feature>
<dbReference type="SUPFAM" id="SSF82861">
    <property type="entry name" value="Mechanosensitive channel protein MscS (YggB), transmembrane region"/>
    <property type="match status" value="1"/>
</dbReference>
<evidence type="ECO:0000259" key="12">
    <source>
        <dbReference type="Pfam" id="PF21088"/>
    </source>
</evidence>
<evidence type="ECO:0000256" key="4">
    <source>
        <dbReference type="ARBA" id="ARBA00022692"/>
    </source>
</evidence>
<evidence type="ECO:0000259" key="10">
    <source>
        <dbReference type="Pfam" id="PF00924"/>
    </source>
</evidence>
<dbReference type="InterPro" id="IPR045276">
    <property type="entry name" value="YbiO_bact"/>
</dbReference>
<feature type="domain" description="Mechanosensitive ion channel MscS" evidence="10">
    <location>
        <begin position="550"/>
        <end position="613"/>
    </location>
</feature>
<evidence type="ECO:0000256" key="9">
    <source>
        <dbReference type="SAM" id="SignalP"/>
    </source>
</evidence>
<sequence length="783" mass="84582">MTAATPLRFLCLAVLCLGLLAAAPAAAQLPGLPAASGGEAKTAGDLEQLVKTLEDPQRRDQLVQDLKTILEAQRKAREAEKAASVSAHLGDAVANHTERVGAVFQRFVDWLGTFDQIPGWIAKQVEDPRRRAFWTEVGTVVGLTLLAVVVARWIVGLALRRPIRQLRNSDPSSVQSRVFLAIALSLVEAFIVAATIASGYAMLVVLNGRQAIEDGALVLVIAWAIQTGVGVAARFVLAPYADHLRLLPLKSETAAYLYVWAMRLTTVVAIGFVGSRLAVPFGAGEVGARGIETAAALVFAILVVVLILQSRDDFATVIRGPRGQQMGSRVRRRLADIWHVLAMLYVLVAFGIFVSGEQDGFVFLVRATLVTLAAFFAAFLLARAAHRLIERLFRIDDDLNRRFPGLRQRAGVYRPILTRTVDVILLILAIGVTLGAWGLDLYTALGPTARGRLLQSAVVIAVVVVVGVGIWEFASGAIQRSLSSTYPDGTPRQPSGRAKTLLPLLRRVISIALFTFVGLIVLSEIGVDTAPLLAGAGVVGLAIGFGSQALVRDIITGLFILIEDTISVGDVVTAGGHTGVVEDISIRTLRLRDVEGSVHTVPFGDVTSVVNMTKDFSYALLDVGVAYREDTDHVSRLIQEVAEELRQDAEHGEKILEPVEIFGVQELADSAVIIRARLKTKPVLQWGVKREMLRRLKKRFDAEGIEIPFPHQTLYFGVDKDGTAPPGRILLEAEKAAAALQRPAPVVEHEPVQTVSAEEKDAARAEQSAAEQTAKDEEKKRDG</sequence>
<evidence type="ECO:0000256" key="6">
    <source>
        <dbReference type="ARBA" id="ARBA00023136"/>
    </source>
</evidence>
<feature type="transmembrane region" description="Helical" evidence="8">
    <location>
        <begin position="137"/>
        <end position="159"/>
    </location>
</feature>
<feature type="chain" id="PRO_5037874357" evidence="9">
    <location>
        <begin position="28"/>
        <end position="783"/>
    </location>
</feature>
<dbReference type="Gene3D" id="2.30.30.60">
    <property type="match status" value="1"/>
</dbReference>
<feature type="domain" description="Moderate conductance mechanosensitive channel YbiO-like transmembrane helix 1" evidence="13">
    <location>
        <begin position="367"/>
        <end position="440"/>
    </location>
</feature>
<feature type="compositionally biased region" description="Basic and acidic residues" evidence="7">
    <location>
        <begin position="747"/>
        <end position="764"/>
    </location>
</feature>
<keyword evidence="9" id="KW-0732">Signal</keyword>
<evidence type="ECO:0000256" key="5">
    <source>
        <dbReference type="ARBA" id="ARBA00022989"/>
    </source>
</evidence>
<evidence type="ECO:0000256" key="2">
    <source>
        <dbReference type="ARBA" id="ARBA00008017"/>
    </source>
</evidence>
<keyword evidence="5 8" id="KW-1133">Transmembrane helix</keyword>
<keyword evidence="3" id="KW-1003">Cell membrane</keyword>
<dbReference type="InterPro" id="IPR023408">
    <property type="entry name" value="MscS_beta-dom_sf"/>
</dbReference>
<evidence type="ECO:0000256" key="3">
    <source>
        <dbReference type="ARBA" id="ARBA00022475"/>
    </source>
</evidence>
<dbReference type="RefSeq" id="WP_189987345.1">
    <property type="nucleotide sequence ID" value="NZ_BMZS01000001.1"/>
</dbReference>
<reference evidence="14" key="1">
    <citation type="journal article" date="2014" name="Int. J. Syst. Evol. Microbiol.">
        <title>Complete genome sequence of Corynebacterium casei LMG S-19264T (=DSM 44701T), isolated from a smear-ripened cheese.</title>
        <authorList>
            <consortium name="US DOE Joint Genome Institute (JGI-PGF)"/>
            <person name="Walter F."/>
            <person name="Albersmeier A."/>
            <person name="Kalinowski J."/>
            <person name="Ruckert C."/>
        </authorList>
    </citation>
    <scope>NUCLEOTIDE SEQUENCE</scope>
    <source>
        <strain evidence="14">KCTC 42651</strain>
    </source>
</reference>